<dbReference type="Proteomes" id="UP000325755">
    <property type="component" value="Chromosome"/>
</dbReference>
<name>A0A5Q0BRP5_9GAMM</name>
<dbReference type="OrthoDB" id="5573798at2"/>
<dbReference type="AlphaFoldDB" id="A0A5Q0BRP5"/>
<evidence type="ECO:0000313" key="1">
    <source>
        <dbReference type="EMBL" id="QFY44874.1"/>
    </source>
</evidence>
<dbReference type="EMBL" id="CP044205">
    <property type="protein sequence ID" value="QFY44874.1"/>
    <property type="molecule type" value="Genomic_DNA"/>
</dbReference>
<dbReference type="Gene3D" id="3.10.450.610">
    <property type="match status" value="1"/>
</dbReference>
<accession>A0A5Q0BRP5</accession>
<gene>
    <name evidence="1" type="ORF">F6R98_00130</name>
</gene>
<dbReference type="InterPro" id="IPR032598">
    <property type="entry name" value="RsaM-like"/>
</dbReference>
<organism evidence="1 2">
    <name type="scientific">Candidatus Methylospira mobilis</name>
    <dbReference type="NCBI Taxonomy" id="1808979"/>
    <lineage>
        <taxon>Bacteria</taxon>
        <taxon>Pseudomonadati</taxon>
        <taxon>Pseudomonadota</taxon>
        <taxon>Gammaproteobacteria</taxon>
        <taxon>Methylococcales</taxon>
        <taxon>Methylococcaceae</taxon>
        <taxon>Candidatus Methylospira</taxon>
    </lineage>
</organism>
<keyword evidence="2" id="KW-1185">Reference proteome</keyword>
<reference evidence="1 2" key="1">
    <citation type="submission" date="2019-09" db="EMBL/GenBank/DDBJ databases">
        <title>Ecophysiology of the spiral-shaped methanotroph Methylospira mobilis as revealed by the complete genome sequence.</title>
        <authorList>
            <person name="Oshkin I.Y."/>
            <person name="Dedysh S.N."/>
            <person name="Miroshnikov K."/>
            <person name="Danilova O.V."/>
            <person name="Hakobyan A."/>
            <person name="Liesack W."/>
        </authorList>
    </citation>
    <scope>NUCLEOTIDE SEQUENCE [LARGE SCALE GENOMIC DNA]</scope>
    <source>
        <strain evidence="1 2">Shm1</strain>
    </source>
</reference>
<sequence>MTLSHDGYVRLTFDAFQQIPLVQLISGLDEDIPAEPAQGASLAEITGYTEWVSNTAPPISIGWDWKLQALHNENSYYHRSSEPRSNLMLTDAKQLDLGSEKTAALLGKAIDGFDWQTGVREFISNRYAP</sequence>
<dbReference type="InParanoid" id="A0A5Q0BRP5"/>
<protein>
    <submittedName>
        <fullName evidence="1">DUF4902 domain-containing protein</fullName>
    </submittedName>
</protein>
<evidence type="ECO:0000313" key="2">
    <source>
        <dbReference type="Proteomes" id="UP000325755"/>
    </source>
</evidence>
<dbReference type="Pfam" id="PF16245">
    <property type="entry name" value="DUF4902"/>
    <property type="match status" value="1"/>
</dbReference>
<proteinExistence type="predicted"/>
<dbReference type="KEGG" id="mmob:F6R98_00130"/>